<proteinExistence type="predicted"/>
<evidence type="ECO:0000313" key="2">
    <source>
        <dbReference type="Proteomes" id="UP000041314"/>
    </source>
</evidence>
<accession>A0A655BRH0</accession>
<organism evidence="1 2">
    <name type="scientific">Salmonella enterica subsp. enterica serovar Bovismorbificans</name>
    <dbReference type="NCBI Taxonomy" id="58097"/>
    <lineage>
        <taxon>Bacteria</taxon>
        <taxon>Pseudomonadati</taxon>
        <taxon>Pseudomonadota</taxon>
        <taxon>Gammaproteobacteria</taxon>
        <taxon>Enterobacterales</taxon>
        <taxon>Enterobacteriaceae</taxon>
        <taxon>Salmonella</taxon>
    </lineage>
</organism>
<evidence type="ECO:0000313" key="1">
    <source>
        <dbReference type="EMBL" id="CNT71765.1"/>
    </source>
</evidence>
<protein>
    <submittedName>
        <fullName evidence="1">Uncharacterized protein</fullName>
    </submittedName>
</protein>
<sequence length="32" mass="3232">MGEGNSPSSNCIFLFRSRSGSGIGTADISALV</sequence>
<gene>
    <name evidence="1" type="ORF">ERS008198_00781</name>
</gene>
<dbReference type="AlphaFoldDB" id="A0A655BRH0"/>
<dbReference type="EMBL" id="CQPA01000004">
    <property type="protein sequence ID" value="CNT71765.1"/>
    <property type="molecule type" value="Genomic_DNA"/>
</dbReference>
<name>A0A655BRH0_SALET</name>
<dbReference type="Proteomes" id="UP000041314">
    <property type="component" value="Unassembled WGS sequence"/>
</dbReference>
<reference evidence="1 2" key="1">
    <citation type="submission" date="2015-03" db="EMBL/GenBank/DDBJ databases">
        <authorList>
            <consortium name="Pathogen Informatics"/>
        </authorList>
    </citation>
    <scope>NUCLEOTIDE SEQUENCE [LARGE SCALE GENOMIC DNA]</scope>
    <source>
        <strain evidence="1 2">A1104</strain>
    </source>
</reference>